<organism evidence="2 3">
    <name type="scientific">Trifolium pratense</name>
    <name type="common">Red clover</name>
    <dbReference type="NCBI Taxonomy" id="57577"/>
    <lineage>
        <taxon>Eukaryota</taxon>
        <taxon>Viridiplantae</taxon>
        <taxon>Streptophyta</taxon>
        <taxon>Embryophyta</taxon>
        <taxon>Tracheophyta</taxon>
        <taxon>Spermatophyta</taxon>
        <taxon>Magnoliopsida</taxon>
        <taxon>eudicotyledons</taxon>
        <taxon>Gunneridae</taxon>
        <taxon>Pentapetalae</taxon>
        <taxon>rosids</taxon>
        <taxon>fabids</taxon>
        <taxon>Fabales</taxon>
        <taxon>Fabaceae</taxon>
        <taxon>Papilionoideae</taxon>
        <taxon>50 kb inversion clade</taxon>
        <taxon>NPAAA clade</taxon>
        <taxon>Hologalegina</taxon>
        <taxon>IRL clade</taxon>
        <taxon>Trifolieae</taxon>
        <taxon>Trifolium</taxon>
    </lineage>
</organism>
<accession>A0A2K3JK76</accession>
<name>A0A2K3JK76_TRIPR</name>
<reference evidence="2 3" key="2">
    <citation type="journal article" date="2017" name="Front. Plant Sci.">
        <title>Gene Classification and Mining of Molecular Markers Useful in Red Clover (Trifolium pratense) Breeding.</title>
        <authorList>
            <person name="Istvanek J."/>
            <person name="Dluhosova J."/>
            <person name="Dluhos P."/>
            <person name="Patkova L."/>
            <person name="Nedelnik J."/>
            <person name="Repkova J."/>
        </authorList>
    </citation>
    <scope>NUCLEOTIDE SEQUENCE [LARGE SCALE GENOMIC DNA]</scope>
    <source>
        <strain evidence="3">cv. Tatra</strain>
        <tissue evidence="2">Young leaves</tissue>
    </source>
</reference>
<comment type="caution">
    <text evidence="2">The sequence shown here is derived from an EMBL/GenBank/DDBJ whole genome shotgun (WGS) entry which is preliminary data.</text>
</comment>
<sequence>MVEITTITVRLSSSPSSYASQQQYAFLSLFSNAALHLPHLIIPSFSFPSSSSTLIHPSTGDLLLNPSQKKISGSATGYGRNREGETTMKDENDARLAAGDGRGGGGEKMEEAMTQ</sequence>
<dbReference type="AlphaFoldDB" id="A0A2K3JK76"/>
<evidence type="ECO:0000313" key="2">
    <source>
        <dbReference type="EMBL" id="PNX54434.1"/>
    </source>
</evidence>
<feature type="compositionally biased region" description="Polar residues" evidence="1">
    <location>
        <begin position="65"/>
        <end position="75"/>
    </location>
</feature>
<feature type="compositionally biased region" description="Basic and acidic residues" evidence="1">
    <location>
        <begin position="105"/>
        <end position="115"/>
    </location>
</feature>
<gene>
    <name evidence="2" type="ORF">L195_g048053</name>
</gene>
<evidence type="ECO:0000256" key="1">
    <source>
        <dbReference type="SAM" id="MobiDB-lite"/>
    </source>
</evidence>
<feature type="compositionally biased region" description="Basic and acidic residues" evidence="1">
    <location>
        <begin position="80"/>
        <end position="94"/>
    </location>
</feature>
<protein>
    <submittedName>
        <fullName evidence="2">Uncharacterized protein</fullName>
    </submittedName>
</protein>
<dbReference type="Proteomes" id="UP000236291">
    <property type="component" value="Unassembled WGS sequence"/>
</dbReference>
<proteinExistence type="predicted"/>
<reference evidence="2 3" key="1">
    <citation type="journal article" date="2014" name="Am. J. Bot.">
        <title>Genome assembly and annotation for red clover (Trifolium pratense; Fabaceae).</title>
        <authorList>
            <person name="Istvanek J."/>
            <person name="Jaros M."/>
            <person name="Krenek A."/>
            <person name="Repkova J."/>
        </authorList>
    </citation>
    <scope>NUCLEOTIDE SEQUENCE [LARGE SCALE GENOMIC DNA]</scope>
    <source>
        <strain evidence="3">cv. Tatra</strain>
        <tissue evidence="2">Young leaves</tissue>
    </source>
</reference>
<evidence type="ECO:0000313" key="3">
    <source>
        <dbReference type="Proteomes" id="UP000236291"/>
    </source>
</evidence>
<feature type="region of interest" description="Disordered" evidence="1">
    <location>
        <begin position="59"/>
        <end position="115"/>
    </location>
</feature>
<dbReference type="EMBL" id="ASHM01067968">
    <property type="protein sequence ID" value="PNX54434.1"/>
    <property type="molecule type" value="Genomic_DNA"/>
</dbReference>